<organism evidence="4 5">
    <name type="scientific">Halolamina litorea</name>
    <dbReference type="NCBI Taxonomy" id="1515593"/>
    <lineage>
        <taxon>Archaea</taxon>
        <taxon>Methanobacteriati</taxon>
        <taxon>Methanobacteriota</taxon>
        <taxon>Stenosarchaea group</taxon>
        <taxon>Halobacteria</taxon>
        <taxon>Halobacteriales</taxon>
        <taxon>Haloferacaceae</taxon>
    </lineage>
</organism>
<dbReference type="Pfam" id="PF11992">
    <property type="entry name" value="TgpA_N"/>
    <property type="match status" value="1"/>
</dbReference>
<evidence type="ECO:0000256" key="2">
    <source>
        <dbReference type="SAM" id="Phobius"/>
    </source>
</evidence>
<feature type="transmembrane region" description="Helical" evidence="2">
    <location>
        <begin position="700"/>
        <end position="720"/>
    </location>
</feature>
<dbReference type="PANTHER" id="PTHR42736">
    <property type="entry name" value="PROTEIN-GLUTAMINE GAMMA-GLUTAMYLTRANSFERASE"/>
    <property type="match status" value="1"/>
</dbReference>
<reference evidence="4 5" key="1">
    <citation type="journal article" date="2019" name="Int. J. Syst. Evol. Microbiol.">
        <title>The Global Catalogue of Microorganisms (GCM) 10K type strain sequencing project: providing services to taxonomists for standard genome sequencing and annotation.</title>
        <authorList>
            <consortium name="The Broad Institute Genomics Platform"/>
            <consortium name="The Broad Institute Genome Sequencing Center for Infectious Disease"/>
            <person name="Wu L."/>
            <person name="Ma J."/>
        </authorList>
    </citation>
    <scope>NUCLEOTIDE SEQUENCE [LARGE SCALE GENOMIC DNA]</scope>
    <source>
        <strain evidence="4 5">CGMCC 1.12859</strain>
    </source>
</reference>
<gene>
    <name evidence="4" type="ORF">ACFSAU_07215</name>
</gene>
<evidence type="ECO:0000313" key="4">
    <source>
        <dbReference type="EMBL" id="MFD1567278.1"/>
    </source>
</evidence>
<feature type="transmembrane region" description="Helical" evidence="2">
    <location>
        <begin position="20"/>
        <end position="40"/>
    </location>
</feature>
<feature type="region of interest" description="Disordered" evidence="1">
    <location>
        <begin position="904"/>
        <end position="948"/>
    </location>
</feature>
<feature type="transmembrane region" description="Helical" evidence="2">
    <location>
        <begin position="789"/>
        <end position="811"/>
    </location>
</feature>
<keyword evidence="2" id="KW-0812">Transmembrane</keyword>
<dbReference type="InterPro" id="IPR002931">
    <property type="entry name" value="Transglutaminase-like"/>
</dbReference>
<comment type="caution">
    <text evidence="4">The sequence shown here is derived from an EMBL/GenBank/DDBJ whole genome shotgun (WGS) entry which is preliminary data.</text>
</comment>
<feature type="region of interest" description="Disordered" evidence="1">
    <location>
        <begin position="822"/>
        <end position="849"/>
    </location>
</feature>
<dbReference type="EMBL" id="JBHUCZ010000003">
    <property type="protein sequence ID" value="MFD1567278.1"/>
    <property type="molecule type" value="Genomic_DNA"/>
</dbReference>
<proteinExistence type="predicted"/>
<feature type="compositionally biased region" description="Pro residues" evidence="1">
    <location>
        <begin position="377"/>
        <end position="405"/>
    </location>
</feature>
<evidence type="ECO:0000259" key="3">
    <source>
        <dbReference type="SMART" id="SM00460"/>
    </source>
</evidence>
<feature type="compositionally biased region" description="Acidic residues" evidence="1">
    <location>
        <begin position="827"/>
        <end position="844"/>
    </location>
</feature>
<dbReference type="Gene3D" id="3.10.620.30">
    <property type="match status" value="1"/>
</dbReference>
<dbReference type="Pfam" id="PF01841">
    <property type="entry name" value="Transglut_core"/>
    <property type="match status" value="1"/>
</dbReference>
<dbReference type="InterPro" id="IPR021878">
    <property type="entry name" value="TgpA_N"/>
</dbReference>
<protein>
    <submittedName>
        <fullName evidence="4">DUF3488 and DUF4129 domain-containing transglutaminase family protein</fullName>
    </submittedName>
</protein>
<dbReference type="PANTHER" id="PTHR42736:SF1">
    <property type="entry name" value="PROTEIN-GLUTAMINE GAMMA-GLUTAMYLTRANSFERASE"/>
    <property type="match status" value="1"/>
</dbReference>
<name>A0ABD6BRF9_9EURY</name>
<keyword evidence="5" id="KW-1185">Reference proteome</keyword>
<dbReference type="SMART" id="SM00460">
    <property type="entry name" value="TGc"/>
    <property type="match status" value="1"/>
</dbReference>
<feature type="region of interest" description="Disordered" evidence="1">
    <location>
        <begin position="360"/>
        <end position="452"/>
    </location>
</feature>
<dbReference type="SUPFAM" id="SSF54001">
    <property type="entry name" value="Cysteine proteinases"/>
    <property type="match status" value="1"/>
</dbReference>
<dbReference type="AlphaFoldDB" id="A0ABD6BRF9"/>
<dbReference type="InterPro" id="IPR038765">
    <property type="entry name" value="Papain-like_cys_pep_sf"/>
</dbReference>
<evidence type="ECO:0000313" key="5">
    <source>
        <dbReference type="Proteomes" id="UP001597139"/>
    </source>
</evidence>
<evidence type="ECO:0000256" key="1">
    <source>
        <dbReference type="SAM" id="MobiDB-lite"/>
    </source>
</evidence>
<dbReference type="RefSeq" id="WP_267646256.1">
    <property type="nucleotide sequence ID" value="NZ_JANHGR010000001.1"/>
</dbReference>
<dbReference type="InterPro" id="IPR052901">
    <property type="entry name" value="Bact_TGase-like"/>
</dbReference>
<keyword evidence="2" id="KW-0472">Membrane</keyword>
<accession>A0ABD6BRF9</accession>
<dbReference type="Pfam" id="PF13559">
    <property type="entry name" value="DUF4129"/>
    <property type="match status" value="1"/>
</dbReference>
<sequence length="948" mass="98936">MSDDNGTVDLGSDRRWWRVVLTLVCVAAVVLASIALPLFVGDASPPAAQFDLGQPLSAGAQGAGIPASAAGALGALSSLSQLSAGSSQGSEAANPYSSLNQEVHFVVESDRPSYWRTGSFDRYTGQGWERTGEAADFDGTAPIEGAAGERVRYQVTLAQPATALPTVWQPESVSLSGYPLELGPGRSISSGEQVPAGTTYVGESVAPPDDPETLRAAGDQYPADVERVYTSLPPNRDTERVGAFTAELTADAENPYETAVLIEEWLESNKEYSLNASHDRENGTITSEFVFEMDAGYCEYFATAMTTMLRTQGVPARYVVGYAPGEQTGPNEYTVRGMHAHAWVEVYFPEVGWVRFDPTPSAEREQTEEAALEETPTPTPTESPTPTPAPTPAPTESPTPTPTPTSTPNTAVPGEQNGTTENGTEAPPTATATPTPTPSPTEQPISVSLNRTAVPGATVEVTVTRGGEPVAGAQVLFNGDPIGRTDAEGTVVGEVPYTQRLDVTVRTDTAATLPPPGDAPRAVDGYAFQTDENTSFTLNTNATVSFVGTVRSDAEVTLVATIDDVPVRDAVVTRNGEQIGRTGDRGQLTVRLPSDPGEYEYAISRGSVSGSETVSIRELALNYSVGWPATIPFAPVTLNATLGDQPLSNGTVSIDGEVAGTTGANGTALARLPPADSVTLAVTAHGQRASVTIDGLYGTLGRLLAALLAAIAAVFGVAYYRGVTPRGLLGRMGDSIRQGYQLILMSVVSLSDALSRGVDAAVTALRNAADRLTELAAELYARTKTPGQVGSAIVAALTAWAVSVAAAISSLPERLLDWVRNPRPDDAETDEASDTAATADEDPETAAARERVRRAWQRFLSLLPLGRVRTLTPGEVARFAVDDANLPAGPVERLRDAYREVSYGGADPATQRDAAESAVDALDASSGGGADDGAADPAPDDANGGGTA</sequence>
<dbReference type="InterPro" id="IPR025403">
    <property type="entry name" value="TgpA-like_C"/>
</dbReference>
<feature type="compositionally biased region" description="Low complexity" evidence="1">
    <location>
        <begin position="419"/>
        <end position="434"/>
    </location>
</feature>
<feature type="domain" description="Transglutaminase-like" evidence="3">
    <location>
        <begin position="290"/>
        <end position="360"/>
    </location>
</feature>
<dbReference type="Proteomes" id="UP001597139">
    <property type="component" value="Unassembled WGS sequence"/>
</dbReference>
<keyword evidence="2" id="KW-1133">Transmembrane helix</keyword>